<accession>A0ACB8WC75</accession>
<feature type="non-terminal residue" evidence="1">
    <location>
        <position position="1"/>
    </location>
</feature>
<reference evidence="1" key="1">
    <citation type="submission" date="2022-04" db="EMBL/GenBank/DDBJ databases">
        <title>Jade perch genome.</title>
        <authorList>
            <person name="Chao B."/>
        </authorList>
    </citation>
    <scope>NUCLEOTIDE SEQUENCE</scope>
    <source>
        <strain evidence="1">CB-2022</strain>
    </source>
</reference>
<evidence type="ECO:0000313" key="1">
    <source>
        <dbReference type="EMBL" id="KAI3365418.1"/>
    </source>
</evidence>
<evidence type="ECO:0000313" key="2">
    <source>
        <dbReference type="Proteomes" id="UP000831701"/>
    </source>
</evidence>
<proteinExistence type="predicted"/>
<comment type="caution">
    <text evidence="1">The sequence shown here is derived from an EMBL/GenBank/DDBJ whole genome shotgun (WGS) entry which is preliminary data.</text>
</comment>
<dbReference type="Proteomes" id="UP000831701">
    <property type="component" value="Chromosome 12"/>
</dbReference>
<keyword evidence="2" id="KW-1185">Reference proteome</keyword>
<gene>
    <name evidence="1" type="ORF">L3Q82_010510</name>
</gene>
<dbReference type="EMBL" id="CM041542">
    <property type="protein sequence ID" value="KAI3365418.1"/>
    <property type="molecule type" value="Genomic_DNA"/>
</dbReference>
<protein>
    <submittedName>
        <fullName evidence="1">Uncharacterized protein</fullName>
    </submittedName>
</protein>
<organism evidence="1 2">
    <name type="scientific">Scortum barcoo</name>
    <name type="common">barcoo grunter</name>
    <dbReference type="NCBI Taxonomy" id="214431"/>
    <lineage>
        <taxon>Eukaryota</taxon>
        <taxon>Metazoa</taxon>
        <taxon>Chordata</taxon>
        <taxon>Craniata</taxon>
        <taxon>Vertebrata</taxon>
        <taxon>Euteleostomi</taxon>
        <taxon>Actinopterygii</taxon>
        <taxon>Neopterygii</taxon>
        <taxon>Teleostei</taxon>
        <taxon>Neoteleostei</taxon>
        <taxon>Acanthomorphata</taxon>
        <taxon>Eupercaria</taxon>
        <taxon>Centrarchiformes</taxon>
        <taxon>Terapontoidei</taxon>
        <taxon>Terapontidae</taxon>
        <taxon>Scortum</taxon>
    </lineage>
</organism>
<name>A0ACB8WC75_9TELE</name>
<sequence>VDPDLDTCPPPYAPQPEPQIPDAAPQADPPPTRPPRSPKPETRRPKASVELPEPPRRAPAVAGSAHQTHQMQRAQDWTDYRGKGAPVQHCHSYNTRSVRAPEPKQEPETETETEEKQLHCTAYVSQGPDPECDNEFSAEVKDSLHCSALFWSVSRERYLSDAELCSAASVPGPDDGEPHNCLAELQVVCSPRPDLSDTPLTNPDLILYVDGSATRDPLTGVNRVGFAVVSDNATLVSGPLPHHLSAQAAEPVVALTEACKFAADLSPNEISMKKALALLQSMESTLEQDSMEATTVTADADSDNSVTRRNVTGGGCRRRQRQQCDGQRDERVAARPTPCGDSDNNSVTGNSVTADADSDNSVTDTAQCGDNSVTGNDNSVAGDADSDNSVTGNVTADADGDSSVTGNVAAVRRRRQRQQCDGQRRDGPAPDADSDSSVTAAT</sequence>